<dbReference type="InterPro" id="IPR020846">
    <property type="entry name" value="MFS_dom"/>
</dbReference>
<dbReference type="KEGG" id="dee:HQN60_06985"/>
<dbReference type="GO" id="GO:0022857">
    <property type="term" value="F:transmembrane transporter activity"/>
    <property type="evidence" value="ECO:0007669"/>
    <property type="project" value="InterPro"/>
</dbReference>
<keyword evidence="1" id="KW-0812">Transmembrane</keyword>
<protein>
    <recommendedName>
        <fullName evidence="2">Major facilitator superfamily (MFS) profile domain-containing protein</fullName>
    </recommendedName>
</protein>
<keyword evidence="4" id="KW-1185">Reference proteome</keyword>
<dbReference type="AlphaFoldDB" id="A0A6M8SP44"/>
<keyword evidence="1" id="KW-1133">Transmembrane helix</keyword>
<organism evidence="3 4">
    <name type="scientific">Deefgea piscis</name>
    <dbReference type="NCBI Taxonomy" id="2739061"/>
    <lineage>
        <taxon>Bacteria</taxon>
        <taxon>Pseudomonadati</taxon>
        <taxon>Pseudomonadota</taxon>
        <taxon>Betaproteobacteria</taxon>
        <taxon>Neisseriales</taxon>
        <taxon>Chitinibacteraceae</taxon>
        <taxon>Deefgea</taxon>
    </lineage>
</organism>
<proteinExistence type="predicted"/>
<dbReference type="PROSITE" id="PS50850">
    <property type="entry name" value="MFS"/>
    <property type="match status" value="1"/>
</dbReference>
<evidence type="ECO:0000313" key="4">
    <source>
        <dbReference type="Proteomes" id="UP000504844"/>
    </source>
</evidence>
<dbReference type="EMBL" id="CP054143">
    <property type="protein sequence ID" value="QKJ66461.1"/>
    <property type="molecule type" value="Genomic_DNA"/>
</dbReference>
<name>A0A6M8SP44_9NEIS</name>
<evidence type="ECO:0000256" key="1">
    <source>
        <dbReference type="SAM" id="Phobius"/>
    </source>
</evidence>
<dbReference type="RefSeq" id="WP_173532965.1">
    <property type="nucleotide sequence ID" value="NZ_CP054143.1"/>
</dbReference>
<gene>
    <name evidence="3" type="ORF">HQN60_06985</name>
</gene>
<reference evidence="3 4" key="1">
    <citation type="submission" date="2020-05" db="EMBL/GenBank/DDBJ databases">
        <title>Complete genome sequence of Deefgea sp. D17.</title>
        <authorList>
            <person name="Bae J.-W."/>
            <person name="Han J.E."/>
        </authorList>
    </citation>
    <scope>NUCLEOTIDE SEQUENCE [LARGE SCALE GENOMIC DNA]</scope>
    <source>
        <strain evidence="3 4">D17</strain>
    </source>
</reference>
<keyword evidence="1" id="KW-0472">Membrane</keyword>
<feature type="transmembrane region" description="Helical" evidence="1">
    <location>
        <begin position="47"/>
        <end position="67"/>
    </location>
</feature>
<feature type="transmembrane region" description="Helical" evidence="1">
    <location>
        <begin position="79"/>
        <end position="99"/>
    </location>
</feature>
<dbReference type="Proteomes" id="UP000504844">
    <property type="component" value="Chromosome"/>
</dbReference>
<feature type="domain" description="Major facilitator superfamily (MFS) profile" evidence="2">
    <location>
        <begin position="1"/>
        <end position="137"/>
    </location>
</feature>
<feature type="transmembrane region" description="Helical" evidence="1">
    <location>
        <begin position="6"/>
        <end position="26"/>
    </location>
</feature>
<evidence type="ECO:0000313" key="3">
    <source>
        <dbReference type="EMBL" id="QKJ66461.1"/>
    </source>
</evidence>
<evidence type="ECO:0000259" key="2">
    <source>
        <dbReference type="PROSITE" id="PS50850"/>
    </source>
</evidence>
<feature type="transmembrane region" description="Helical" evidence="1">
    <location>
        <begin position="111"/>
        <end position="136"/>
    </location>
</feature>
<accession>A0A6M8SP44</accession>
<sequence>MRDVLLLVHFLGLVLGAGSGFALFFIGHLAQRWPAEARRETMVRLFALRYASYVGLLLLVLSGGALLRPYSTQLAQMPWLWVKALAVTVIVICAVLGVWRMRQVPQQPAALLRLPILGKVSLAASVLAILAAVMAFS</sequence>